<feature type="transmembrane region" description="Helical" evidence="2">
    <location>
        <begin position="54"/>
        <end position="75"/>
    </location>
</feature>
<evidence type="ECO:0000313" key="3">
    <source>
        <dbReference type="EMBL" id="MQY26975.1"/>
    </source>
</evidence>
<comment type="caution">
    <text evidence="3">The sequence shown here is derived from an EMBL/GenBank/DDBJ whole genome shotgun (WGS) entry which is preliminary data.</text>
</comment>
<feature type="transmembrane region" description="Helical" evidence="2">
    <location>
        <begin position="24"/>
        <end position="48"/>
    </location>
</feature>
<keyword evidence="2" id="KW-0812">Transmembrane</keyword>
<evidence type="ECO:0000256" key="2">
    <source>
        <dbReference type="SAM" id="Phobius"/>
    </source>
</evidence>
<keyword evidence="4" id="KW-1185">Reference proteome</keyword>
<dbReference type="EMBL" id="WEGI01000005">
    <property type="protein sequence ID" value="MQY26975.1"/>
    <property type="molecule type" value="Genomic_DNA"/>
</dbReference>
<name>A0A7K0DMK0_9NOCA</name>
<dbReference type="AlphaFoldDB" id="A0A7K0DMK0"/>
<feature type="compositionally biased region" description="Basic and acidic residues" evidence="1">
    <location>
        <begin position="535"/>
        <end position="549"/>
    </location>
</feature>
<accession>A0A7K0DMK0</accession>
<keyword evidence="2" id="KW-1133">Transmembrane helix</keyword>
<evidence type="ECO:0008006" key="5">
    <source>
        <dbReference type="Google" id="ProtNLM"/>
    </source>
</evidence>
<dbReference type="RefSeq" id="WP_153341661.1">
    <property type="nucleotide sequence ID" value="NZ_WEGI01000005.1"/>
</dbReference>
<organism evidence="3 4">
    <name type="scientific">Nocardia aurantia</name>
    <dbReference type="NCBI Taxonomy" id="2585199"/>
    <lineage>
        <taxon>Bacteria</taxon>
        <taxon>Bacillati</taxon>
        <taxon>Actinomycetota</taxon>
        <taxon>Actinomycetes</taxon>
        <taxon>Mycobacteriales</taxon>
        <taxon>Nocardiaceae</taxon>
        <taxon>Nocardia</taxon>
    </lineage>
</organism>
<feature type="region of interest" description="Disordered" evidence="1">
    <location>
        <begin position="521"/>
        <end position="558"/>
    </location>
</feature>
<gene>
    <name evidence="3" type="ORF">NRB56_25540</name>
</gene>
<reference evidence="3 4" key="1">
    <citation type="submission" date="2019-10" db="EMBL/GenBank/DDBJ databases">
        <title>Nocardia macrotermitis sp. nov. and Nocardia aurantia sp. nov., isolated from the gut of fungus growing-termite Macrotermes natalensis.</title>
        <authorList>
            <person name="Benndorf R."/>
            <person name="Schwitalla J."/>
            <person name="Martin K."/>
            <person name="De Beer W."/>
            <person name="Kaster A.-K."/>
            <person name="Vollmers J."/>
            <person name="Poulsen M."/>
            <person name="Beemelmanns C."/>
        </authorList>
    </citation>
    <scope>NUCLEOTIDE SEQUENCE [LARGE SCALE GENOMIC DNA]</scope>
    <source>
        <strain evidence="3 4">RB56</strain>
    </source>
</reference>
<protein>
    <recommendedName>
        <fullName evidence="5">DUF4407 domain-containing protein</fullName>
    </recommendedName>
</protein>
<feature type="compositionally biased region" description="Basic and acidic residues" evidence="1">
    <location>
        <begin position="407"/>
        <end position="416"/>
    </location>
</feature>
<evidence type="ECO:0000256" key="1">
    <source>
        <dbReference type="SAM" id="MobiDB-lite"/>
    </source>
</evidence>
<dbReference type="InterPro" id="IPR025519">
    <property type="entry name" value="DUF4407"/>
</dbReference>
<feature type="region of interest" description="Disordered" evidence="1">
    <location>
        <begin position="369"/>
        <end position="425"/>
    </location>
</feature>
<dbReference type="Proteomes" id="UP000431401">
    <property type="component" value="Unassembled WGS sequence"/>
</dbReference>
<feature type="transmembrane region" description="Helical" evidence="2">
    <location>
        <begin position="95"/>
        <end position="117"/>
    </location>
</feature>
<sequence length="558" mass="57771">MTAALTWLGGAGSDLDDRYERSGYTVSGAIVIVVAAAAGTVTGLAGAAADWSPLAVTAGAAGTALLFGGLARTLVTASQSARADGARGERITRVVAAVLAGLVVAELASTVLLGAAIGRRLDDQARQSAESAPAVVTARAAAEAAHADRTALDRTLVQARADIDQALIVARCEYHPTPECPQTMITGVPGYGPEERTADAMLDDARGRLAAAQARIPALDQRVTDADKAVARARADATAGSGHGLGARWVAMNAETAAHPGALLLRLVAAAVAVLVALLPLSLRWWRGETSLDRRIAARTVVARAEQEAATTLAIARSEALAAAERLRVEQESDAARAAAEADMAIDRERQRRRVVAALGGLEIGIEQPRRGGITQPRRGGITQPRRGGIEQPRGGVAALDAPAPHPDARTDEEHSVTPPQRPIPATTTGGDLELPLLGAIPFTGAAARLIRPLVPGFVAQAVDTAVGTATAPLRTVRQVFVEAEEITFTLRRTRRVTVETQEFGGSAAAAAPATEHPIIDLDDPAYLDPAGTAKADHRLPRAGGRSESDGPQELPGR</sequence>
<evidence type="ECO:0000313" key="4">
    <source>
        <dbReference type="Proteomes" id="UP000431401"/>
    </source>
</evidence>
<dbReference type="OrthoDB" id="4571476at2"/>
<keyword evidence="2" id="KW-0472">Membrane</keyword>
<dbReference type="Pfam" id="PF14362">
    <property type="entry name" value="DUF4407"/>
    <property type="match status" value="1"/>
</dbReference>
<proteinExistence type="predicted"/>